<organism evidence="1 2">
    <name type="scientific">Leptospira interrogans serovar Bataviae</name>
    <dbReference type="NCBI Taxonomy" id="312175"/>
    <lineage>
        <taxon>Bacteria</taxon>
        <taxon>Pseudomonadati</taxon>
        <taxon>Spirochaetota</taxon>
        <taxon>Spirochaetia</taxon>
        <taxon>Leptospirales</taxon>
        <taxon>Leptospiraceae</taxon>
        <taxon>Leptospira</taxon>
    </lineage>
</organism>
<accession>A0AAP9WLZ5</accession>
<evidence type="ECO:0000313" key="2">
    <source>
        <dbReference type="Proteomes" id="UP000663255"/>
    </source>
</evidence>
<protein>
    <submittedName>
        <fullName evidence="1">Uncharacterized protein</fullName>
    </submittedName>
</protein>
<sequence length="60" mass="7191">MLIAAILFFNNSNVFIVKPEDQSFKRERFIMDLLYKIIFHFCDSRKTVTICKNLIEQVTF</sequence>
<dbReference type="AlphaFoldDB" id="A0AAP9WLZ5"/>
<reference evidence="1" key="1">
    <citation type="submission" date="2019-09" db="EMBL/GenBank/DDBJ databases">
        <title>Comparative Genomics of Leptospira interrogans Reveals Genome Plasticity - A Common Adaptive Strategy for Survival in Various Hosts.</title>
        <authorList>
            <person name="Ramli S.R."/>
            <person name="Bunk B."/>
            <person name="Goris M."/>
            <person name="Bhuju S."/>
            <person name="Jarek M."/>
            <person name="Sproer C."/>
            <person name="Mustakim S."/>
            <person name="Strommenger B."/>
            <person name="Pessler F."/>
        </authorList>
    </citation>
    <scope>NUCLEOTIDE SEQUENCE</scope>
    <source>
        <strain evidence="1">1489</strain>
    </source>
</reference>
<name>A0AAP9WLZ5_LEPIR</name>
<evidence type="ECO:0000313" key="1">
    <source>
        <dbReference type="EMBL" id="QOI50817.1"/>
    </source>
</evidence>
<gene>
    <name evidence="1" type="ORF">Lepto1489_10450</name>
</gene>
<dbReference type="EMBL" id="CP043893">
    <property type="protein sequence ID" value="QOI50817.1"/>
    <property type="molecule type" value="Genomic_DNA"/>
</dbReference>
<proteinExistence type="predicted"/>
<dbReference type="Proteomes" id="UP000663255">
    <property type="component" value="Chromosome 1"/>
</dbReference>